<name>A0A238BXU9_9BILA</name>
<gene>
    <name evidence="2" type="ORF">X798_03425</name>
</gene>
<evidence type="ECO:0000256" key="1">
    <source>
        <dbReference type="SAM" id="MobiDB-lite"/>
    </source>
</evidence>
<accession>A0A238BXU9</accession>
<reference evidence="2 3" key="1">
    <citation type="submission" date="2015-12" db="EMBL/GenBank/DDBJ databases">
        <title>Draft genome of the nematode, Onchocerca flexuosa.</title>
        <authorList>
            <person name="Mitreva M."/>
        </authorList>
    </citation>
    <scope>NUCLEOTIDE SEQUENCE [LARGE SCALE GENOMIC DNA]</scope>
    <source>
        <strain evidence="2">Red Deer</strain>
    </source>
</reference>
<dbReference type="EMBL" id="KZ269993">
    <property type="protein sequence ID" value="OZC09468.1"/>
    <property type="molecule type" value="Genomic_DNA"/>
</dbReference>
<evidence type="ECO:0000313" key="3">
    <source>
        <dbReference type="Proteomes" id="UP000242913"/>
    </source>
</evidence>
<dbReference type="AlphaFoldDB" id="A0A238BXU9"/>
<feature type="region of interest" description="Disordered" evidence="1">
    <location>
        <begin position="201"/>
        <end position="232"/>
    </location>
</feature>
<organism evidence="2 3">
    <name type="scientific">Onchocerca flexuosa</name>
    <dbReference type="NCBI Taxonomy" id="387005"/>
    <lineage>
        <taxon>Eukaryota</taxon>
        <taxon>Metazoa</taxon>
        <taxon>Ecdysozoa</taxon>
        <taxon>Nematoda</taxon>
        <taxon>Chromadorea</taxon>
        <taxon>Rhabditida</taxon>
        <taxon>Spirurina</taxon>
        <taxon>Spiruromorpha</taxon>
        <taxon>Filarioidea</taxon>
        <taxon>Onchocercidae</taxon>
        <taxon>Onchocerca</taxon>
    </lineage>
</organism>
<protein>
    <submittedName>
        <fullName evidence="2">Uncharacterized protein</fullName>
    </submittedName>
</protein>
<keyword evidence="3" id="KW-1185">Reference proteome</keyword>
<dbReference type="OrthoDB" id="2113965at2759"/>
<proteinExistence type="predicted"/>
<evidence type="ECO:0000313" key="2">
    <source>
        <dbReference type="EMBL" id="OZC09468.1"/>
    </source>
</evidence>
<sequence length="232" mass="26303">MSRFLKPADFSDDEDKSYLIRAKPIDPKFARKLGNYGAGKDFVTGSAKSQQELRENTIIKNDPNASEMIDERTRLEQRNKLGAKILKAKLQGKVDLVEKLEKELYALREDGQGPSSVCKILLKTDGGDVQIPAIMKQEGKDLKTYGKVNAIYHADKSIRDMIAGEKDITSSDHIFSTVKAAAKHRTDEDWVVDDAMMAVKRSRKNEEKERRRSRNNLIKGNHPYVVHEDKSK</sequence>
<dbReference type="Proteomes" id="UP000242913">
    <property type="component" value="Unassembled WGS sequence"/>
</dbReference>